<keyword evidence="1" id="KW-0175">Coiled coil</keyword>
<sequence length="143" mass="16602">MAIPSNTIVIADDEELPRLEPGRLRPQRASRRDYSYQDFESIIIESVNAEADTTPSRKRRGTETKEPSALDNAFGGLRKALDREIQLLQEKNRMLRDEIRLEREGHQKTQEELSQQRERRILGCSVCFLQPDRWVTILCGHIV</sequence>
<comment type="caution">
    <text evidence="3">The sequence shown here is derived from an EMBL/GenBank/DDBJ whole genome shotgun (WGS) entry which is preliminary data.</text>
</comment>
<keyword evidence="4" id="KW-1185">Reference proteome</keyword>
<gene>
    <name evidence="3" type="ORF">N7476_004976</name>
</gene>
<accession>A0A9W9Q0N5</accession>
<evidence type="ECO:0000313" key="3">
    <source>
        <dbReference type="EMBL" id="KAJ5318556.1"/>
    </source>
</evidence>
<reference evidence="3" key="2">
    <citation type="journal article" date="2023" name="IMA Fungus">
        <title>Comparative genomic study of the Penicillium genus elucidates a diverse pangenome and 15 lateral gene transfer events.</title>
        <authorList>
            <person name="Petersen C."/>
            <person name="Sorensen T."/>
            <person name="Nielsen M.R."/>
            <person name="Sondergaard T.E."/>
            <person name="Sorensen J.L."/>
            <person name="Fitzpatrick D.A."/>
            <person name="Frisvad J.C."/>
            <person name="Nielsen K.L."/>
        </authorList>
    </citation>
    <scope>NUCLEOTIDE SEQUENCE</scope>
    <source>
        <strain evidence="3">IBT 21472</strain>
    </source>
</reference>
<dbReference type="Proteomes" id="UP001147746">
    <property type="component" value="Unassembled WGS sequence"/>
</dbReference>
<protein>
    <submittedName>
        <fullName evidence="3">Uncharacterized protein</fullName>
    </submittedName>
</protein>
<evidence type="ECO:0000313" key="4">
    <source>
        <dbReference type="Proteomes" id="UP001147746"/>
    </source>
</evidence>
<feature type="region of interest" description="Disordered" evidence="2">
    <location>
        <begin position="47"/>
        <end position="73"/>
    </location>
</feature>
<reference evidence="3" key="1">
    <citation type="submission" date="2022-12" db="EMBL/GenBank/DDBJ databases">
        <authorList>
            <person name="Petersen C."/>
        </authorList>
    </citation>
    <scope>NUCLEOTIDE SEQUENCE</scope>
    <source>
        <strain evidence="3">IBT 21472</strain>
    </source>
</reference>
<organism evidence="3 4">
    <name type="scientific">Penicillium atrosanguineum</name>
    <dbReference type="NCBI Taxonomy" id="1132637"/>
    <lineage>
        <taxon>Eukaryota</taxon>
        <taxon>Fungi</taxon>
        <taxon>Dikarya</taxon>
        <taxon>Ascomycota</taxon>
        <taxon>Pezizomycotina</taxon>
        <taxon>Eurotiomycetes</taxon>
        <taxon>Eurotiomycetidae</taxon>
        <taxon>Eurotiales</taxon>
        <taxon>Aspergillaceae</taxon>
        <taxon>Penicillium</taxon>
    </lineage>
</organism>
<proteinExistence type="predicted"/>
<feature type="non-terminal residue" evidence="3">
    <location>
        <position position="1"/>
    </location>
</feature>
<name>A0A9W9Q0N5_9EURO</name>
<evidence type="ECO:0000256" key="1">
    <source>
        <dbReference type="SAM" id="Coils"/>
    </source>
</evidence>
<evidence type="ECO:0000256" key="2">
    <source>
        <dbReference type="SAM" id="MobiDB-lite"/>
    </source>
</evidence>
<dbReference type="AlphaFoldDB" id="A0A9W9Q0N5"/>
<feature type="coiled-coil region" evidence="1">
    <location>
        <begin position="78"/>
        <end position="116"/>
    </location>
</feature>
<dbReference type="EMBL" id="JAPZBO010000004">
    <property type="protein sequence ID" value="KAJ5318556.1"/>
    <property type="molecule type" value="Genomic_DNA"/>
</dbReference>